<dbReference type="EMBL" id="CP002543">
    <property type="protein sequence ID" value="ADY74022.1"/>
    <property type="molecule type" value="Genomic_DNA"/>
</dbReference>
<dbReference type="eggNOG" id="ENOG503486J">
    <property type="taxonomic scope" value="Bacteria"/>
</dbReference>
<dbReference type="KEGG" id="dte:Dester_1391"/>
<reference evidence="1 2" key="1">
    <citation type="journal article" date="2011" name="Stand. Genomic Sci.">
        <title>Complete genome sequence of the thermophilic sulfur-reducer Desulfurobacterium thermolithotrophum type strain (BSA(T)) from a deep-sea hydrothermal vent.</title>
        <authorList>
            <person name="Goker M."/>
            <person name="Daligault H."/>
            <person name="Mwirichia R."/>
            <person name="Lapidus A."/>
            <person name="Lucas S."/>
            <person name="Deshpande S."/>
            <person name="Pagani I."/>
            <person name="Tapia R."/>
            <person name="Cheng J.F."/>
            <person name="Goodwin L."/>
            <person name="Pitluck S."/>
            <person name="Liolios K."/>
            <person name="Ivanova N."/>
            <person name="Mavromatis K."/>
            <person name="Mikhailova N."/>
            <person name="Pati A."/>
            <person name="Chen A."/>
            <person name="Palaniappan K."/>
            <person name="Han C."/>
            <person name="Land M."/>
            <person name="Hauser L."/>
            <person name="Pan C."/>
            <person name="Brambilla E.M."/>
            <person name="Rohde M."/>
            <person name="Spring S."/>
            <person name="Sikorski J."/>
            <person name="Wirth R."/>
            <person name="Detter J.C."/>
            <person name="Woyke T."/>
            <person name="Bristow J."/>
            <person name="Eisen J.A."/>
            <person name="Markowitz V."/>
            <person name="Hugenholtz P."/>
            <person name="Kyrpides N.C."/>
            <person name="Klenk H.P."/>
        </authorList>
    </citation>
    <scope>NUCLEOTIDE SEQUENCE [LARGE SCALE GENOMIC DNA]</scope>
    <source>
        <strain evidence="2">DSM 11699 / BSA</strain>
    </source>
</reference>
<dbReference type="OrthoDB" id="15421at2"/>
<accession>F0S1L9</accession>
<dbReference type="RefSeq" id="WP_013638971.1">
    <property type="nucleotide sequence ID" value="NC_015185.1"/>
</dbReference>
<dbReference type="NCBIfam" id="TIGR02532">
    <property type="entry name" value="IV_pilin_GFxxxE"/>
    <property type="match status" value="1"/>
</dbReference>
<dbReference type="HOGENOM" id="CLU_1659880_0_0_0"/>
<reference evidence="2" key="2">
    <citation type="submission" date="2011-02" db="EMBL/GenBank/DDBJ databases">
        <title>The complete genome of Desulfurobacterium thermolithotrophum DSM 11699.</title>
        <authorList>
            <consortium name="US DOE Joint Genome Institute (JGI-PGF)"/>
            <person name="Lucas S."/>
            <person name="Copeland A."/>
            <person name="Lapidus A."/>
            <person name="Bruce D."/>
            <person name="Goodwin L."/>
            <person name="Pitluck S."/>
            <person name="Kyrpides N."/>
            <person name="Mavromatis K."/>
            <person name="Pagani I."/>
            <person name="Ivanova N."/>
            <person name="Mikhailova N."/>
            <person name="Daligault H."/>
            <person name="Detter J.C."/>
            <person name="Tapia R."/>
            <person name="Han C."/>
            <person name="Land M."/>
            <person name="Hauser L."/>
            <person name="Markowitz V."/>
            <person name="Cheng J.-F."/>
            <person name="Hugenholtz P."/>
            <person name="Woyke T."/>
            <person name="Wu D."/>
            <person name="Spring S."/>
            <person name="Brambilla E."/>
            <person name="Klenk H.-P."/>
            <person name="Eisen J.A."/>
        </authorList>
    </citation>
    <scope>NUCLEOTIDE SEQUENCE [LARGE SCALE GENOMIC DNA]</scope>
    <source>
        <strain evidence="2">DSM 11699 / BSA</strain>
    </source>
</reference>
<evidence type="ECO:0000313" key="2">
    <source>
        <dbReference type="Proteomes" id="UP000007102"/>
    </source>
</evidence>
<name>F0S1L9_DESTD</name>
<protein>
    <recommendedName>
        <fullName evidence="3">Prepilin-type N-terminal cleavage/methylation domain-containing protein</fullName>
    </recommendedName>
</protein>
<dbReference type="Proteomes" id="UP000007102">
    <property type="component" value="Chromosome"/>
</dbReference>
<keyword evidence="2" id="KW-1185">Reference proteome</keyword>
<proteinExistence type="predicted"/>
<evidence type="ECO:0000313" key="1">
    <source>
        <dbReference type="EMBL" id="ADY74022.1"/>
    </source>
</evidence>
<gene>
    <name evidence="1" type="ordered locus">Dester_1391</name>
</gene>
<dbReference type="SUPFAM" id="SSF54523">
    <property type="entry name" value="Pili subunits"/>
    <property type="match status" value="1"/>
</dbReference>
<organism evidence="1 2">
    <name type="scientific">Desulfurobacterium thermolithotrophum (strain DSM 11699 / BSA)</name>
    <dbReference type="NCBI Taxonomy" id="868864"/>
    <lineage>
        <taxon>Bacteria</taxon>
        <taxon>Pseudomonadati</taxon>
        <taxon>Aquificota</taxon>
        <taxon>Aquificia</taxon>
        <taxon>Desulfurobacteriales</taxon>
        <taxon>Desulfurobacteriaceae</taxon>
        <taxon>Desulfurobacterium</taxon>
    </lineage>
</organism>
<dbReference type="AlphaFoldDB" id="F0S1L9"/>
<evidence type="ECO:0008006" key="3">
    <source>
        <dbReference type="Google" id="ProtNLM"/>
    </source>
</evidence>
<dbReference type="InParanoid" id="F0S1L9"/>
<sequence>MKKAFTLLELVIVLLIVSLTLTITLPTFFNIEATSMENFENKLKTATNSVFNLSNPIELCADFKENSINVGKEKIPLPRGKKLKYMILPGKIISSESSSKFCISSKGLETVGFLAKESTNKYLSILVFLPSGETEIRFLSEAEGETFKDKVSKGRIVEWFNYY</sequence>
<dbReference type="InterPro" id="IPR045584">
    <property type="entry name" value="Pilin-like"/>
</dbReference>
<dbReference type="InterPro" id="IPR012902">
    <property type="entry name" value="N_methyl_site"/>
</dbReference>
<dbReference type="STRING" id="868864.Dester_1391"/>